<evidence type="ECO:0000256" key="8">
    <source>
        <dbReference type="ARBA" id="ARBA00023004"/>
    </source>
</evidence>
<reference evidence="15" key="1">
    <citation type="submission" date="2016-06" db="EMBL/GenBank/DDBJ databases">
        <title>Parallel loss of symbiosis genes in relatives of nitrogen-fixing non-legume Parasponia.</title>
        <authorList>
            <person name="Van Velzen R."/>
            <person name="Holmer R."/>
            <person name="Bu F."/>
            <person name="Rutten L."/>
            <person name="Van Zeijl A."/>
            <person name="Liu W."/>
            <person name="Santuari L."/>
            <person name="Cao Q."/>
            <person name="Sharma T."/>
            <person name="Shen D."/>
            <person name="Roswanjaya Y."/>
            <person name="Wardhani T."/>
            <person name="Kalhor M.S."/>
            <person name="Jansen J."/>
            <person name="Van den Hoogen J."/>
            <person name="Gungor B."/>
            <person name="Hartog M."/>
            <person name="Hontelez J."/>
            <person name="Verver J."/>
            <person name="Yang W.-C."/>
            <person name="Schijlen E."/>
            <person name="Repin R."/>
            <person name="Schilthuizen M."/>
            <person name="Schranz E."/>
            <person name="Heidstra R."/>
            <person name="Miyata K."/>
            <person name="Fedorova E."/>
            <person name="Kohlen W."/>
            <person name="Bisseling T."/>
            <person name="Smit S."/>
            <person name="Geurts R."/>
        </authorList>
    </citation>
    <scope>NUCLEOTIDE SEQUENCE [LARGE SCALE GENOMIC DNA]</scope>
    <source>
        <strain evidence="15">cv. WU1-14</strain>
    </source>
</reference>
<dbReference type="GO" id="GO:0020037">
    <property type="term" value="F:heme binding"/>
    <property type="evidence" value="ECO:0007669"/>
    <property type="project" value="InterPro"/>
</dbReference>
<evidence type="ECO:0000256" key="9">
    <source>
        <dbReference type="ARBA" id="ARBA00023033"/>
    </source>
</evidence>
<keyword evidence="15" id="KW-1185">Reference proteome</keyword>
<dbReference type="PANTHER" id="PTHR24282">
    <property type="entry name" value="CYTOCHROME P450 FAMILY MEMBER"/>
    <property type="match status" value="1"/>
</dbReference>
<evidence type="ECO:0000256" key="13">
    <source>
        <dbReference type="SAM" id="Coils"/>
    </source>
</evidence>
<keyword evidence="5 11" id="KW-0479">Metal-binding</keyword>
<dbReference type="PRINTS" id="PR00463">
    <property type="entry name" value="EP450I"/>
</dbReference>
<keyword evidence="10" id="KW-0472">Membrane</keyword>
<dbReference type="GO" id="GO:0004497">
    <property type="term" value="F:monooxygenase activity"/>
    <property type="evidence" value="ECO:0007669"/>
    <property type="project" value="UniProtKB-KW"/>
</dbReference>
<evidence type="ECO:0000256" key="5">
    <source>
        <dbReference type="ARBA" id="ARBA00022723"/>
    </source>
</evidence>
<dbReference type="Proteomes" id="UP000237105">
    <property type="component" value="Unassembled WGS sequence"/>
</dbReference>
<dbReference type="InterPro" id="IPR017972">
    <property type="entry name" value="Cyt_P450_CS"/>
</dbReference>
<keyword evidence="13" id="KW-0175">Coiled coil</keyword>
<keyword evidence="7 12" id="KW-0560">Oxidoreductase</keyword>
<evidence type="ECO:0000313" key="14">
    <source>
        <dbReference type="EMBL" id="PON76245.1"/>
    </source>
</evidence>
<comment type="subcellular location">
    <subcellularLocation>
        <location evidence="1">Membrane</location>
        <topology evidence="1">Single-pass membrane protein</topology>
    </subcellularLocation>
</comment>
<evidence type="ECO:0000256" key="12">
    <source>
        <dbReference type="RuleBase" id="RU000461"/>
    </source>
</evidence>
<evidence type="ECO:0000313" key="15">
    <source>
        <dbReference type="Proteomes" id="UP000237105"/>
    </source>
</evidence>
<evidence type="ECO:0000256" key="11">
    <source>
        <dbReference type="PIRSR" id="PIRSR602401-1"/>
    </source>
</evidence>
<dbReference type="InterPro" id="IPR036396">
    <property type="entry name" value="Cyt_P450_sf"/>
</dbReference>
<protein>
    <submittedName>
        <fullName evidence="14">Cytochrome P450, E-class, group I</fullName>
    </submittedName>
</protein>
<feature type="coiled-coil region" evidence="13">
    <location>
        <begin position="88"/>
        <end position="115"/>
    </location>
</feature>
<proteinExistence type="inferred from homology"/>
<evidence type="ECO:0000256" key="3">
    <source>
        <dbReference type="ARBA" id="ARBA00022617"/>
    </source>
</evidence>
<keyword evidence="9 12" id="KW-0503">Monooxygenase</keyword>
<comment type="caution">
    <text evidence="14">The sequence shown here is derived from an EMBL/GenBank/DDBJ whole genome shotgun (WGS) entry which is preliminary data.</text>
</comment>
<keyword evidence="8 11" id="KW-0408">Iron</keyword>
<dbReference type="GO" id="GO:0016705">
    <property type="term" value="F:oxidoreductase activity, acting on paired donors, with incorporation or reduction of molecular oxygen"/>
    <property type="evidence" value="ECO:0007669"/>
    <property type="project" value="InterPro"/>
</dbReference>
<dbReference type="GO" id="GO:0016020">
    <property type="term" value="C:membrane"/>
    <property type="evidence" value="ECO:0007669"/>
    <property type="project" value="UniProtKB-SubCell"/>
</dbReference>
<dbReference type="OrthoDB" id="1470350at2759"/>
<evidence type="ECO:0000256" key="2">
    <source>
        <dbReference type="ARBA" id="ARBA00010617"/>
    </source>
</evidence>
<sequence length="352" mass="40512">MLPAFHLSCSEMICKWEEMLCKDSTTELDIMPFLEFLSGEAISRTAFGGNYENGRRIFQLQREQARYVTNAMRSFYIPGWRYAPTKMHRRMNEINKELKALIKQMIREREKAMQMTSGNEFDDLLSTLLNSNRKVVQENGPKQKHVMTTEDIVEECKLFFSAGQETTSSLLVWTIIMLSVNPDWQARAREEVIEVFGTNQPDFDGLGRLKVVTMILFEVLRLYPPATAVLRTIEKDTQLGEMLLPARTTIFLPTLLVHHDVELWGEDASDFNPQRFSEGISKATKGRISFFPFGWGHRSCIGQNFAMIEAKLVLSMILQRFKFKLSPGYSHRPLISVVLQPEHGAQIILSKY</sequence>
<keyword evidence="4" id="KW-0812">Transmembrane</keyword>
<dbReference type="GO" id="GO:0005506">
    <property type="term" value="F:iron ion binding"/>
    <property type="evidence" value="ECO:0007669"/>
    <property type="project" value="InterPro"/>
</dbReference>
<comment type="cofactor">
    <cofactor evidence="11">
        <name>heme</name>
        <dbReference type="ChEBI" id="CHEBI:30413"/>
    </cofactor>
</comment>
<comment type="similarity">
    <text evidence="2 12">Belongs to the cytochrome P450 family.</text>
</comment>
<dbReference type="InterPro" id="IPR001128">
    <property type="entry name" value="Cyt_P450"/>
</dbReference>
<dbReference type="PROSITE" id="PS00086">
    <property type="entry name" value="CYTOCHROME_P450"/>
    <property type="match status" value="1"/>
</dbReference>
<feature type="binding site" description="axial binding residue" evidence="11">
    <location>
        <position position="300"/>
    </location>
    <ligand>
        <name>heme</name>
        <dbReference type="ChEBI" id="CHEBI:30413"/>
    </ligand>
    <ligandPart>
        <name>Fe</name>
        <dbReference type="ChEBI" id="CHEBI:18248"/>
    </ligandPart>
</feature>
<evidence type="ECO:0000256" key="7">
    <source>
        <dbReference type="ARBA" id="ARBA00023002"/>
    </source>
</evidence>
<dbReference type="InterPro" id="IPR050665">
    <property type="entry name" value="Cytochrome_P450_Monooxygen"/>
</dbReference>
<keyword evidence="6" id="KW-1133">Transmembrane helix</keyword>
<gene>
    <name evidence="14" type="ORF">PanWU01x14_036630</name>
</gene>
<organism evidence="14 15">
    <name type="scientific">Parasponia andersonii</name>
    <name type="common">Sponia andersonii</name>
    <dbReference type="NCBI Taxonomy" id="3476"/>
    <lineage>
        <taxon>Eukaryota</taxon>
        <taxon>Viridiplantae</taxon>
        <taxon>Streptophyta</taxon>
        <taxon>Embryophyta</taxon>
        <taxon>Tracheophyta</taxon>
        <taxon>Spermatophyta</taxon>
        <taxon>Magnoliopsida</taxon>
        <taxon>eudicotyledons</taxon>
        <taxon>Gunneridae</taxon>
        <taxon>Pentapetalae</taxon>
        <taxon>rosids</taxon>
        <taxon>fabids</taxon>
        <taxon>Rosales</taxon>
        <taxon>Cannabaceae</taxon>
        <taxon>Parasponia</taxon>
    </lineage>
</organism>
<dbReference type="PANTHER" id="PTHR24282:SF255">
    <property type="entry name" value="CYTOCHROME P450 72A11-RELATED"/>
    <property type="match status" value="1"/>
</dbReference>
<evidence type="ECO:0000256" key="4">
    <source>
        <dbReference type="ARBA" id="ARBA00022692"/>
    </source>
</evidence>
<name>A0A2P5DSH5_PARAD</name>
<accession>A0A2P5DSH5</accession>
<dbReference type="Pfam" id="PF00067">
    <property type="entry name" value="p450"/>
    <property type="match status" value="1"/>
</dbReference>
<evidence type="ECO:0000256" key="1">
    <source>
        <dbReference type="ARBA" id="ARBA00004167"/>
    </source>
</evidence>
<dbReference type="Gene3D" id="1.10.630.10">
    <property type="entry name" value="Cytochrome P450"/>
    <property type="match status" value="1"/>
</dbReference>
<dbReference type="AlphaFoldDB" id="A0A2P5DSH5"/>
<evidence type="ECO:0000256" key="10">
    <source>
        <dbReference type="ARBA" id="ARBA00023136"/>
    </source>
</evidence>
<dbReference type="SUPFAM" id="SSF48264">
    <property type="entry name" value="Cytochrome P450"/>
    <property type="match status" value="1"/>
</dbReference>
<dbReference type="EMBL" id="JXTB01000019">
    <property type="protein sequence ID" value="PON76245.1"/>
    <property type="molecule type" value="Genomic_DNA"/>
</dbReference>
<keyword evidence="3 11" id="KW-0349">Heme</keyword>
<evidence type="ECO:0000256" key="6">
    <source>
        <dbReference type="ARBA" id="ARBA00022989"/>
    </source>
</evidence>
<dbReference type="STRING" id="3476.A0A2P5DSH5"/>
<dbReference type="PRINTS" id="PR00385">
    <property type="entry name" value="P450"/>
</dbReference>
<dbReference type="InterPro" id="IPR002401">
    <property type="entry name" value="Cyt_P450_E_grp-I"/>
</dbReference>